<dbReference type="Gene3D" id="3.40.50.1380">
    <property type="entry name" value="Methylglyoxal synthase-like domain"/>
    <property type="match status" value="1"/>
</dbReference>
<dbReference type="InterPro" id="IPR016185">
    <property type="entry name" value="PreATP-grasp_dom_sf"/>
</dbReference>
<dbReference type="GO" id="GO:0006541">
    <property type="term" value="P:glutamine metabolic process"/>
    <property type="evidence" value="ECO:0007669"/>
    <property type="project" value="TreeGrafter"/>
</dbReference>
<dbReference type="PROSITE" id="PS00867">
    <property type="entry name" value="CPSASE_2"/>
    <property type="match status" value="2"/>
</dbReference>
<feature type="binding site" evidence="19">
    <location>
        <position position="873"/>
    </location>
    <ligand>
        <name>ATP</name>
        <dbReference type="ChEBI" id="CHEBI:30616"/>
        <label>2</label>
    </ligand>
</feature>
<dbReference type="InterPro" id="IPR006275">
    <property type="entry name" value="CPSase_lsu"/>
</dbReference>
<dbReference type="SUPFAM" id="SSF52440">
    <property type="entry name" value="PreATP-grasp domain"/>
    <property type="match status" value="2"/>
</dbReference>
<feature type="binding site" evidence="19">
    <location>
        <position position="261"/>
    </location>
    <ligand>
        <name>ATP</name>
        <dbReference type="ChEBI" id="CHEBI:30616"/>
        <label>1</label>
    </ligand>
</feature>
<feature type="binding site" evidence="19">
    <location>
        <position position="354"/>
    </location>
    <ligand>
        <name>Mn(2+)</name>
        <dbReference type="ChEBI" id="CHEBI:29035"/>
        <label>2</label>
    </ligand>
</feature>
<feature type="binding site" evidence="19">
    <location>
        <position position="268"/>
    </location>
    <ligand>
        <name>ATP</name>
        <dbReference type="ChEBI" id="CHEBI:30616"/>
        <label>1</label>
    </ligand>
</feature>
<dbReference type="FunFam" id="3.40.50.20:FF:000001">
    <property type="entry name" value="Carbamoyl-phosphate synthase large chain"/>
    <property type="match status" value="1"/>
</dbReference>
<feature type="binding site" evidence="19">
    <location>
        <position position="927"/>
    </location>
    <ligand>
        <name>Mn(2+)</name>
        <dbReference type="ChEBI" id="CHEBI:29035"/>
        <label>4</label>
    </ligand>
</feature>
<evidence type="ECO:0000313" key="24">
    <source>
        <dbReference type="Proteomes" id="UP000070107"/>
    </source>
</evidence>
<feature type="binding site" evidence="19">
    <location>
        <position position="354"/>
    </location>
    <ligand>
        <name>Mg(2+)</name>
        <dbReference type="ChEBI" id="CHEBI:18420"/>
        <label>2</label>
    </ligand>
</feature>
<evidence type="ECO:0000256" key="18">
    <source>
        <dbReference type="ARBA" id="ARBA00062056"/>
    </source>
</evidence>
<feature type="binding site" evidence="19">
    <location>
        <position position="925"/>
    </location>
    <ligand>
        <name>Mn(2+)</name>
        <dbReference type="ChEBI" id="CHEBI:29035"/>
        <label>3</label>
    </ligand>
</feature>
<feature type="binding site" evidence="19">
    <location>
        <position position="925"/>
    </location>
    <ligand>
        <name>ATP</name>
        <dbReference type="ChEBI" id="CHEBI:30616"/>
        <label>2</label>
    </ligand>
</feature>
<dbReference type="GO" id="GO:0006526">
    <property type="term" value="P:L-arginine biosynthetic process"/>
    <property type="evidence" value="ECO:0007669"/>
    <property type="project" value="UniProtKB-UniRule"/>
</dbReference>
<feature type="binding site" evidence="19">
    <location>
        <position position="870"/>
    </location>
    <ligand>
        <name>ATP</name>
        <dbReference type="ChEBI" id="CHEBI:30616"/>
        <label>2</label>
    </ligand>
</feature>
<evidence type="ECO:0000256" key="8">
    <source>
        <dbReference type="ARBA" id="ARBA00022723"/>
    </source>
</evidence>
<dbReference type="NCBIfam" id="NF009455">
    <property type="entry name" value="PRK12815.1"/>
    <property type="match status" value="1"/>
</dbReference>
<evidence type="ECO:0000256" key="6">
    <source>
        <dbReference type="ARBA" id="ARBA00022598"/>
    </source>
</evidence>
<feature type="binding site" evidence="19">
    <location>
        <position position="352"/>
    </location>
    <ligand>
        <name>ATP</name>
        <dbReference type="ChEBI" id="CHEBI:30616"/>
        <label>1</label>
    </ligand>
</feature>
<comment type="cofactor">
    <cofactor evidence="19">
        <name>Mg(2+)</name>
        <dbReference type="ChEBI" id="CHEBI:18420"/>
    </cofactor>
    <cofactor evidence="19">
        <name>Mn(2+)</name>
        <dbReference type="ChEBI" id="CHEBI:29035"/>
    </cofactor>
    <text evidence="19">Binds 4 Mg(2+) or Mn(2+) ions per subunit.</text>
</comment>
<feature type="binding site" evidence="19">
    <location>
        <position position="229"/>
    </location>
    <ligand>
        <name>ATP</name>
        <dbReference type="ChEBI" id="CHEBI:30616"/>
        <label>1</label>
    </ligand>
</feature>
<dbReference type="UniPathway" id="UPA00068">
    <property type="reaction ID" value="UER00171"/>
</dbReference>
<feature type="binding site" evidence="19">
    <location>
        <position position="338"/>
    </location>
    <ligand>
        <name>Mn(2+)</name>
        <dbReference type="ChEBI" id="CHEBI:29035"/>
        <label>1</label>
    </ligand>
</feature>
<dbReference type="FunFam" id="3.30.470.20:FF:000007">
    <property type="entry name" value="Carbamoyl-phosphate synthase large chain"/>
    <property type="match status" value="1"/>
</dbReference>
<organism evidence="23 24">
    <name type="scientific">Paramesorhizobium deserti</name>
    <dbReference type="NCBI Taxonomy" id="1494590"/>
    <lineage>
        <taxon>Bacteria</taxon>
        <taxon>Pseudomonadati</taxon>
        <taxon>Pseudomonadota</taxon>
        <taxon>Alphaproteobacteria</taxon>
        <taxon>Hyphomicrobiales</taxon>
        <taxon>Phyllobacteriaceae</taxon>
        <taxon>Paramesorhizobium</taxon>
    </lineage>
</organism>
<evidence type="ECO:0000256" key="13">
    <source>
        <dbReference type="ARBA" id="ARBA00022975"/>
    </source>
</evidence>
<accession>A0A135HUA2</accession>
<dbReference type="PROSITE" id="PS00866">
    <property type="entry name" value="CPSASE_1"/>
    <property type="match status" value="1"/>
</dbReference>
<dbReference type="InterPro" id="IPR005480">
    <property type="entry name" value="CPSase_lsu_oligo"/>
</dbReference>
<dbReference type="SUPFAM" id="SSF48108">
    <property type="entry name" value="Carbamoyl phosphate synthetase, large subunit connection domain"/>
    <property type="match status" value="1"/>
</dbReference>
<feature type="binding site" evidence="19">
    <location>
        <position position="838"/>
    </location>
    <ligand>
        <name>ATP</name>
        <dbReference type="ChEBI" id="CHEBI:30616"/>
        <label>2</label>
    </ligand>
</feature>
<sequence>MPKRTDIKSILIIGAGPIVIGQACEFDYSGTQACKALKDEGYRIILVNSNPATIMTDPELADATYIEPITPEVVAKIIAKERPDALLPTMGGQTALNTALSLKRMGVLDRYNVEMIGANAAAIDKAEDRALFREAMAKIGLETPRSMLANATEVKEKDRQAHEEQRQALKAKYSGAELDAALDKLETEWQLGETDRKQRYMAHAMGMAGQALDHVGLPAIIRPSFTLGGTGGGIAYNRSEFYEIIERGLDASPTTEVLIEESVLGWKEYEMEVVRDKADNCIIICSIENLDPMGVHTGDSITVAPALTLTDKEYQIMRNASIAVLREIGVETGGSNVQFAVNPKDGRLIVIEMNPRVSRSSALASKATGFPIAKVAAKLAVGYTLDELENDITGGATPASFEPSIDYVVTKIPRFAFEKFPGASPILTTAMKSVGEVMAIGRTFQESLQKALRGLETGLTGLDEIAIPGIEEGDEKNAIRAAIGTPTPDRLRMVAQAIRMGMTLEQVHESCKIDPWFLEQIEGIINMEARIREHGLPQDQENLRMLKGMGFSDARLASLTGQDAEDVAKLRAKLDVHPVFKRIDTCAAEFASPTAYMYSTYETPFAGDTRSEAQVSDRKKVVILGGGPNRIGQGIEFDYCCCHAAFALDDAGYESIMINCNPETVSTDYDTSDRLYFEPLTAEDVLEILRAEQAAGTLHGVIVQFGGQTPLKLADALEKAGIPILGTSPDAIDLAEDRDRFQKLLMKLGLNQPKNGIAYSVEQARLIASDLGFPLVVRPSYVLGGRAMQIIHDERGLQSYLLDTVPELVPEDIKAKYPNDKTGQINTLLGKNPLLFDTYLTEAIEVDVDCLCDGKDTFVSGIMEHIEEAGIHSGDSACSLPVHSLSRETVAELERQTAALAKALNVGGLMNVQYAIKNGTIYVLEVNPRASRTVPFVAKTIGTPIAKVAARIMAGETLNGALGAYGGKPDQASRPHIAVKEAVFPFARFPGVDTLLGPEMRSTGEVMGLDYDYALAFAKAQLGAGVDLPRDGTLFVSVRDEDKAGILPAVKRLAQIGFKVLATGGTQRFLAENGVEATKINKVLEGRPHIEDAIRNRQVHIVFNTTDSAKAVSDSKSIRRATLMQKVPYYTTLAGAEAVAEAIAALKAGSLEVRPLQDYFN</sequence>
<dbReference type="Gene3D" id="1.10.1030.10">
    <property type="entry name" value="Carbamoyl-phosphate synthetase, large subunit oligomerisation domain"/>
    <property type="match status" value="1"/>
</dbReference>
<feature type="binding site" evidence="19">
    <location>
        <position position="840"/>
    </location>
    <ligand>
        <name>ATP</name>
        <dbReference type="ChEBI" id="CHEBI:30616"/>
        <label>2</label>
    </ligand>
</feature>
<gene>
    <name evidence="19" type="primary">carB</name>
    <name evidence="23" type="ORF">ATN84_12100</name>
</gene>
<reference evidence="23 24" key="1">
    <citation type="submission" date="2015-11" db="EMBL/GenBank/DDBJ databases">
        <title>Draft genome sequence of Paramesorhizobium deserti A-3-E, a strain highly resistant to diverse beta-lactam antibiotics.</title>
        <authorList>
            <person name="Lv R."/>
            <person name="Yang X."/>
            <person name="Fang N."/>
            <person name="Guo J."/>
            <person name="Luo X."/>
            <person name="Peng F."/>
            <person name="Yang R."/>
            <person name="Cui Y."/>
            <person name="Fang C."/>
            <person name="Song Y."/>
        </authorList>
    </citation>
    <scope>NUCLEOTIDE SEQUENCE [LARGE SCALE GENOMIC DNA]</scope>
    <source>
        <strain evidence="23 24">A-3-E</strain>
    </source>
</reference>
<feature type="binding site" evidence="19">
    <location>
        <position position="913"/>
    </location>
    <ligand>
        <name>Mn(2+)</name>
        <dbReference type="ChEBI" id="CHEBI:29035"/>
        <label>3</label>
    </ligand>
</feature>
<dbReference type="Gene3D" id="3.30.470.20">
    <property type="entry name" value="ATP-grasp fold, B domain"/>
    <property type="match status" value="2"/>
</dbReference>
<dbReference type="STRING" id="1494590.ATN84_12100"/>
<proteinExistence type="inferred from homology"/>
<dbReference type="EC" id="6.3.5.5" evidence="19"/>
<protein>
    <recommendedName>
        <fullName evidence="19">Carbamoyl phosphate synthase large chain</fullName>
        <ecNumber evidence="19">6.3.4.16</ecNumber>
        <ecNumber evidence="19">6.3.5.5</ecNumber>
    </recommendedName>
    <alternativeName>
        <fullName evidence="19">Carbamoyl phosphate synthetase ammonia chain</fullName>
    </alternativeName>
</protein>
<feature type="binding site" evidence="19">
    <location>
        <position position="294"/>
    </location>
    <ligand>
        <name>ATP</name>
        <dbReference type="ChEBI" id="CHEBI:30616"/>
        <label>1</label>
    </ligand>
</feature>
<dbReference type="InterPro" id="IPR005483">
    <property type="entry name" value="CPSase_dom"/>
</dbReference>
<feature type="domain" description="MGS-like" evidence="22">
    <location>
        <begin position="1026"/>
        <end position="1161"/>
    </location>
</feature>
<dbReference type="Pfam" id="PF02142">
    <property type="entry name" value="MGS"/>
    <property type="match status" value="1"/>
</dbReference>
<evidence type="ECO:0000256" key="2">
    <source>
        <dbReference type="ARBA" id="ARBA00004812"/>
    </source>
</evidence>
<feature type="binding site" evidence="19">
    <location>
        <position position="913"/>
    </location>
    <ligand>
        <name>ATP</name>
        <dbReference type="ChEBI" id="CHEBI:30616"/>
        <label>2</label>
    </ligand>
</feature>
<comment type="pathway">
    <text evidence="3 19">Amino-acid biosynthesis; L-arginine biosynthesis; carbamoyl phosphate from bicarbonate: step 1/1.</text>
</comment>
<comment type="subunit">
    <text evidence="18 19">Composed of two chains; the small (or glutamine) chain promotes the hydrolysis of glutamine to ammonia, which is used by the large (or ammonia) chain to synthesize carbamoyl phosphate. Tetramer of heterodimers (alpha,beta)4.</text>
</comment>
<feature type="binding site" evidence="19">
    <location>
        <position position="228"/>
    </location>
    <ligand>
        <name>ATP</name>
        <dbReference type="ChEBI" id="CHEBI:30616"/>
        <label>1</label>
    </ligand>
</feature>
<feature type="binding site" evidence="19">
    <location>
        <position position="925"/>
    </location>
    <ligand>
        <name>Mg(2+)</name>
        <dbReference type="ChEBI" id="CHEBI:18420"/>
        <label>3</label>
    </ligand>
</feature>
<dbReference type="PANTHER" id="PTHR11405">
    <property type="entry name" value="CARBAMOYLTRANSFERASE FAMILY MEMBER"/>
    <property type="match status" value="1"/>
</dbReference>
<keyword evidence="5 19" id="KW-0055">Arginine biosynthesis</keyword>
<evidence type="ECO:0000256" key="4">
    <source>
        <dbReference type="ARBA" id="ARBA00009799"/>
    </source>
</evidence>
<feature type="region of interest" description="Carboxyphosphate synthetic domain" evidence="19">
    <location>
        <begin position="1"/>
        <end position="456"/>
    </location>
</feature>
<evidence type="ECO:0000256" key="15">
    <source>
        <dbReference type="ARBA" id="ARBA00047359"/>
    </source>
</evidence>
<evidence type="ECO:0000259" key="22">
    <source>
        <dbReference type="PROSITE" id="PS51855"/>
    </source>
</evidence>
<evidence type="ECO:0000256" key="16">
    <source>
        <dbReference type="ARBA" id="ARBA00048816"/>
    </source>
</evidence>
<feature type="binding site" evidence="19">
    <location>
        <position position="352"/>
    </location>
    <ligand>
        <name>Mg(2+)</name>
        <dbReference type="ChEBI" id="CHEBI:18420"/>
        <label>1</label>
    </ligand>
</feature>
<dbReference type="SUPFAM" id="SSF56059">
    <property type="entry name" value="Glutathione synthetase ATP-binding domain-like"/>
    <property type="match status" value="2"/>
</dbReference>
<dbReference type="OrthoDB" id="9804197at2"/>
<evidence type="ECO:0000256" key="20">
    <source>
        <dbReference type="SAM" id="Coils"/>
    </source>
</evidence>
<evidence type="ECO:0000256" key="11">
    <source>
        <dbReference type="ARBA" id="ARBA00022840"/>
    </source>
</evidence>
<comment type="function">
    <text evidence="17 19">Large subunit of the glutamine-dependent carbamoyl phosphate synthetase (CPSase). CPSase catalyzes the formation of carbamoyl phosphate from the ammonia moiety of glutamine, carbonate, and phosphate donated by ATP, constituting the first step of 2 biosynthetic pathways, one leading to arginine and/or urea and the other to pyrimidine nucleotides. The large subunit (synthetase) binds the substrates ammonia (free or transferred from glutamine from the small subunit), hydrogencarbonate and ATP and carries out an ATP-coupled ligase reaction, activating hydrogencarbonate by forming carboxy phosphate which reacts with ammonia to form carbamoyl phosphate.</text>
</comment>
<feature type="binding site" evidence="19">
    <location>
        <position position="871"/>
    </location>
    <ligand>
        <name>ATP</name>
        <dbReference type="ChEBI" id="CHEBI:30616"/>
        <label>2</label>
    </ligand>
</feature>
<comment type="caution">
    <text evidence="23">The sequence shown here is derived from an EMBL/GenBank/DDBJ whole genome shotgun (WGS) entry which is preliminary data.</text>
</comment>
<comment type="catalytic activity">
    <reaction evidence="16 19">
        <text>hydrogencarbonate + L-glutamine + 2 ATP + H2O = carbamoyl phosphate + L-glutamate + 2 ADP + phosphate + 2 H(+)</text>
        <dbReference type="Rhea" id="RHEA:18633"/>
        <dbReference type="ChEBI" id="CHEBI:15377"/>
        <dbReference type="ChEBI" id="CHEBI:15378"/>
        <dbReference type="ChEBI" id="CHEBI:17544"/>
        <dbReference type="ChEBI" id="CHEBI:29985"/>
        <dbReference type="ChEBI" id="CHEBI:30616"/>
        <dbReference type="ChEBI" id="CHEBI:43474"/>
        <dbReference type="ChEBI" id="CHEBI:58228"/>
        <dbReference type="ChEBI" id="CHEBI:58359"/>
        <dbReference type="ChEBI" id="CHEBI:456216"/>
        <dbReference type="EC" id="6.3.5.5"/>
    </reaction>
</comment>
<dbReference type="NCBIfam" id="TIGR01369">
    <property type="entry name" value="CPSaseII_lrg"/>
    <property type="match status" value="1"/>
</dbReference>
<evidence type="ECO:0000256" key="9">
    <source>
        <dbReference type="ARBA" id="ARBA00022737"/>
    </source>
</evidence>
<keyword evidence="10 19" id="KW-0547">Nucleotide-binding</keyword>
<feature type="binding site" evidence="19">
    <location>
        <position position="352"/>
    </location>
    <ligand>
        <name>Mn(2+)</name>
        <dbReference type="ChEBI" id="CHEBI:29035"/>
        <label>2</label>
    </ligand>
</feature>
<dbReference type="EC" id="6.3.4.16" evidence="19"/>
<keyword evidence="20" id="KW-0175">Coiled coil</keyword>
<feature type="region of interest" description="Allosteric domain" evidence="19">
    <location>
        <begin position="1026"/>
        <end position="1161"/>
    </location>
</feature>
<evidence type="ECO:0000256" key="14">
    <source>
        <dbReference type="ARBA" id="ARBA00023211"/>
    </source>
</evidence>
<dbReference type="PROSITE" id="PS51257">
    <property type="entry name" value="PROKAR_LIPOPROTEIN"/>
    <property type="match status" value="1"/>
</dbReference>
<feature type="binding site" evidence="19">
    <location>
        <position position="925"/>
    </location>
    <ligand>
        <name>Mg(2+)</name>
        <dbReference type="ChEBI" id="CHEBI:18420"/>
        <label>4</label>
    </ligand>
</feature>
<comment type="domain">
    <text evidence="19">The large subunit is composed of 2 ATP-grasp domains that are involved in binding the 2 ATP molecules needed for carbamoyl phosphate synthesis. The N-terminal ATP-grasp domain (referred to as the carboxyphosphate synthetic component) catalyzes the ATP-dependent phosphorylation of hydrogencarbonate to carboxyphosphate and the subsequent nucleophilic attack by ammonia to form a carbamate intermediate. The C-terminal ATP-grasp domain (referred to as the carbamoyl phosphate synthetic component) then catalyzes the phosphorylation of carbamate with the second ATP to form the end product carbamoyl phosphate. The reactive and unstable enzyme intermediates are sequentially channeled from one active site to the next through the interior of the protein over a distance of at least 96 A.</text>
</comment>
<comment type="catalytic activity">
    <reaction evidence="15 19">
        <text>hydrogencarbonate + NH4(+) + 2 ATP = carbamoyl phosphate + 2 ADP + phosphate + 2 H(+)</text>
        <dbReference type="Rhea" id="RHEA:18029"/>
        <dbReference type="ChEBI" id="CHEBI:15378"/>
        <dbReference type="ChEBI" id="CHEBI:17544"/>
        <dbReference type="ChEBI" id="CHEBI:28938"/>
        <dbReference type="ChEBI" id="CHEBI:30616"/>
        <dbReference type="ChEBI" id="CHEBI:43474"/>
        <dbReference type="ChEBI" id="CHEBI:58228"/>
        <dbReference type="ChEBI" id="CHEBI:456216"/>
        <dbReference type="EC" id="6.3.4.16"/>
    </reaction>
</comment>
<feature type="domain" description="ATP-grasp" evidence="21">
    <location>
        <begin position="133"/>
        <end position="381"/>
    </location>
</feature>
<dbReference type="FunFam" id="1.10.1030.10:FF:000002">
    <property type="entry name" value="Carbamoyl-phosphate synthase large chain"/>
    <property type="match status" value="1"/>
</dbReference>
<keyword evidence="12" id="KW-0460">Magnesium</keyword>
<dbReference type="InterPro" id="IPR036897">
    <property type="entry name" value="CarbamoylP_synth_lsu_oligo_sf"/>
</dbReference>
<feature type="binding site" evidence="19">
    <location>
        <position position="845"/>
    </location>
    <ligand>
        <name>ATP</name>
        <dbReference type="ChEBI" id="CHEBI:30616"/>
        <label>2</label>
    </ligand>
</feature>
<evidence type="ECO:0000256" key="3">
    <source>
        <dbReference type="ARBA" id="ARBA00005077"/>
    </source>
</evidence>
<feature type="coiled-coil region" evidence="20">
    <location>
        <begin position="152"/>
        <end position="179"/>
    </location>
</feature>
<comment type="pathway">
    <text evidence="2 19">Pyrimidine metabolism; UMP biosynthesis via de novo pathway; (S)-dihydroorotate from bicarbonate: step 1/3.</text>
</comment>
<evidence type="ECO:0000259" key="21">
    <source>
        <dbReference type="PROSITE" id="PS50975"/>
    </source>
</evidence>
<dbReference type="NCBIfam" id="NF003671">
    <property type="entry name" value="PRK05294.1"/>
    <property type="match status" value="1"/>
</dbReference>
<feature type="binding site" evidence="19">
    <location>
        <position position="925"/>
    </location>
    <ligand>
        <name>Mn(2+)</name>
        <dbReference type="ChEBI" id="CHEBI:29035"/>
        <label>4</label>
    </ligand>
</feature>
<feature type="binding site" evidence="19">
    <location>
        <position position="296"/>
    </location>
    <ligand>
        <name>ATP</name>
        <dbReference type="ChEBI" id="CHEBI:30616"/>
        <label>1</label>
    </ligand>
</feature>
<dbReference type="InterPro" id="IPR011607">
    <property type="entry name" value="MGS-like_dom"/>
</dbReference>
<dbReference type="InterPro" id="IPR005479">
    <property type="entry name" value="CPAse_ATP-bd"/>
</dbReference>
<keyword evidence="9 19" id="KW-0677">Repeat</keyword>
<dbReference type="GO" id="GO:0004088">
    <property type="term" value="F:carbamoyl-phosphate synthase (glutamine-hydrolyzing) activity"/>
    <property type="evidence" value="ECO:0007669"/>
    <property type="project" value="UniProtKB-UniRule"/>
</dbReference>
<feature type="binding site" evidence="19">
    <location>
        <position position="872"/>
    </location>
    <ligand>
        <name>ATP</name>
        <dbReference type="ChEBI" id="CHEBI:30616"/>
        <label>2</label>
    </ligand>
</feature>
<dbReference type="AlphaFoldDB" id="A0A135HUA2"/>
<feature type="domain" description="ATP-grasp" evidence="21">
    <location>
        <begin position="742"/>
        <end position="954"/>
    </location>
</feature>
<feature type="binding site" evidence="19">
    <location>
        <position position="263"/>
    </location>
    <ligand>
        <name>ATP</name>
        <dbReference type="ChEBI" id="CHEBI:30616"/>
        <label>1</label>
    </ligand>
</feature>
<dbReference type="GO" id="GO:0005737">
    <property type="term" value="C:cytoplasm"/>
    <property type="evidence" value="ECO:0007669"/>
    <property type="project" value="TreeGrafter"/>
</dbReference>
<feature type="binding site" evidence="19">
    <location>
        <position position="222"/>
    </location>
    <ligand>
        <name>ATP</name>
        <dbReference type="ChEBI" id="CHEBI:30616"/>
        <label>1</label>
    </ligand>
</feature>
<dbReference type="FunFam" id="3.40.50.20:FF:000003">
    <property type="entry name" value="Carbamoyl-phosphate synthase large chain"/>
    <property type="match status" value="1"/>
</dbReference>
<dbReference type="InterPro" id="IPR011761">
    <property type="entry name" value="ATP-grasp"/>
</dbReference>
<dbReference type="Pfam" id="PF25596">
    <property type="entry name" value="CPSase_L_D1"/>
    <property type="match status" value="2"/>
</dbReference>
<keyword evidence="24" id="KW-1185">Reference proteome</keyword>
<dbReference type="GO" id="GO:0005524">
    <property type="term" value="F:ATP binding"/>
    <property type="evidence" value="ECO:0007669"/>
    <property type="project" value="UniProtKB-UniRule"/>
</dbReference>
<dbReference type="HAMAP" id="MF_01210_B">
    <property type="entry name" value="CPSase_L_chain_B"/>
    <property type="match status" value="1"/>
</dbReference>
<evidence type="ECO:0000256" key="19">
    <source>
        <dbReference type="HAMAP-Rule" id="MF_01210"/>
    </source>
</evidence>
<name>A0A135HUA2_9HYPH</name>
<evidence type="ECO:0000256" key="12">
    <source>
        <dbReference type="ARBA" id="ARBA00022842"/>
    </source>
</evidence>
<keyword evidence="6 19" id="KW-0436">Ligase</keyword>
<feature type="binding site" evidence="19">
    <location>
        <position position="927"/>
    </location>
    <ligand>
        <name>Mg(2+)</name>
        <dbReference type="ChEBI" id="CHEBI:18420"/>
        <label>4</label>
    </ligand>
</feature>
<evidence type="ECO:0000256" key="17">
    <source>
        <dbReference type="ARBA" id="ARBA00057223"/>
    </source>
</evidence>
<keyword evidence="8" id="KW-0479">Metal-binding</keyword>
<dbReference type="PANTHER" id="PTHR11405:SF53">
    <property type="entry name" value="CARBAMOYL-PHOSPHATE SYNTHASE [AMMONIA], MITOCHONDRIAL"/>
    <property type="match status" value="1"/>
</dbReference>
<evidence type="ECO:0000256" key="7">
    <source>
        <dbReference type="ARBA" id="ARBA00022605"/>
    </source>
</evidence>
<feature type="binding site" evidence="19">
    <location>
        <position position="778"/>
    </location>
    <ligand>
        <name>ATP</name>
        <dbReference type="ChEBI" id="CHEBI:30616"/>
        <label>2</label>
    </ligand>
</feature>
<dbReference type="SMART" id="SM01096">
    <property type="entry name" value="CPSase_L_D3"/>
    <property type="match status" value="1"/>
</dbReference>
<evidence type="ECO:0000256" key="1">
    <source>
        <dbReference type="ARBA" id="ARBA00001936"/>
    </source>
</evidence>
<keyword evidence="13 19" id="KW-0665">Pyrimidine biosynthesis</keyword>
<dbReference type="GO" id="GO:0044205">
    <property type="term" value="P:'de novo' UMP biosynthetic process"/>
    <property type="evidence" value="ECO:0007669"/>
    <property type="project" value="UniProtKB-UniRule"/>
</dbReference>
<keyword evidence="14" id="KW-0464">Manganese</keyword>
<dbReference type="Gene3D" id="3.40.50.20">
    <property type="match status" value="2"/>
</dbReference>
<dbReference type="Pfam" id="PF02786">
    <property type="entry name" value="CPSase_L_D2"/>
    <property type="match status" value="2"/>
</dbReference>
<feature type="binding site" evidence="19">
    <location>
        <position position="352"/>
    </location>
    <ligand>
        <name>Mn(2+)</name>
        <dbReference type="ChEBI" id="CHEBI:29035"/>
        <label>1</label>
    </ligand>
</feature>
<dbReference type="PROSITE" id="PS51855">
    <property type="entry name" value="MGS"/>
    <property type="match status" value="1"/>
</dbReference>
<comment type="cofactor">
    <cofactor evidence="1">
        <name>Mn(2+)</name>
        <dbReference type="ChEBI" id="CHEBI:29035"/>
    </cofactor>
</comment>
<feature type="binding site" evidence="19">
    <location>
        <position position="129"/>
    </location>
    <ligand>
        <name>ATP</name>
        <dbReference type="ChEBI" id="CHEBI:30616"/>
        <label>1</label>
    </ligand>
</feature>
<feature type="binding site" evidence="19">
    <location>
        <position position="352"/>
    </location>
    <ligand>
        <name>Mg(2+)</name>
        <dbReference type="ChEBI" id="CHEBI:18420"/>
        <label>2</label>
    </ligand>
</feature>
<evidence type="ECO:0000313" key="23">
    <source>
        <dbReference type="EMBL" id="KXF76760.1"/>
    </source>
</evidence>
<feature type="binding site" evidence="19">
    <location>
        <position position="295"/>
    </location>
    <ligand>
        <name>ATP</name>
        <dbReference type="ChEBI" id="CHEBI:30616"/>
        <label>1</label>
    </ligand>
</feature>
<dbReference type="GO" id="GO:0004087">
    <property type="term" value="F:carbamoyl-phosphate synthase (ammonia) activity"/>
    <property type="evidence" value="ECO:0007669"/>
    <property type="project" value="UniProtKB-EC"/>
</dbReference>
<dbReference type="InterPro" id="IPR058047">
    <property type="entry name" value="CPSase_preATP-grasp"/>
</dbReference>
<dbReference type="InterPro" id="IPR036914">
    <property type="entry name" value="MGS-like_dom_sf"/>
</dbReference>
<feature type="binding site" evidence="19">
    <location>
        <position position="338"/>
    </location>
    <ligand>
        <name>ATP</name>
        <dbReference type="ChEBI" id="CHEBI:30616"/>
        <label>1</label>
    </ligand>
</feature>
<dbReference type="GO" id="GO:0046872">
    <property type="term" value="F:metal ion binding"/>
    <property type="evidence" value="ECO:0007669"/>
    <property type="project" value="UniProtKB-KW"/>
</dbReference>
<dbReference type="CDD" id="cd01424">
    <property type="entry name" value="MGS_CPS_II"/>
    <property type="match status" value="1"/>
</dbReference>
<dbReference type="SUPFAM" id="SSF52335">
    <property type="entry name" value="Methylglyoxal synthase-like"/>
    <property type="match status" value="1"/>
</dbReference>
<dbReference type="PROSITE" id="PS50975">
    <property type="entry name" value="ATP_GRASP"/>
    <property type="match status" value="2"/>
</dbReference>
<dbReference type="EMBL" id="LNTU01000023">
    <property type="protein sequence ID" value="KXF76760.1"/>
    <property type="molecule type" value="Genomic_DNA"/>
</dbReference>
<dbReference type="InterPro" id="IPR033937">
    <property type="entry name" value="MGS_CPS_CarB"/>
</dbReference>
<dbReference type="SMART" id="SM00851">
    <property type="entry name" value="MGS"/>
    <property type="match status" value="1"/>
</dbReference>
<dbReference type="PRINTS" id="PR00098">
    <property type="entry name" value="CPSASE"/>
</dbReference>
<evidence type="ECO:0000256" key="10">
    <source>
        <dbReference type="ARBA" id="ARBA00022741"/>
    </source>
</evidence>
<comment type="similarity">
    <text evidence="4 19">Belongs to the CarB family.</text>
</comment>
<dbReference type="FunFam" id="3.30.470.20:FF:000013">
    <property type="entry name" value="Carbamoyl-phosphate synthase large chain"/>
    <property type="match status" value="1"/>
</dbReference>
<comment type="caution">
    <text evidence="19">Lacks conserved residue(s) required for the propagation of feature annotation.</text>
</comment>
<dbReference type="Pfam" id="PF02787">
    <property type="entry name" value="CPSase_L_D3"/>
    <property type="match status" value="1"/>
</dbReference>
<keyword evidence="7 19" id="KW-0028">Amino-acid biosynthesis</keyword>
<keyword evidence="11 19" id="KW-0067">ATP-binding</keyword>
<feature type="binding site" evidence="19">
    <location>
        <position position="913"/>
    </location>
    <ligand>
        <name>Mg(2+)</name>
        <dbReference type="ChEBI" id="CHEBI:18420"/>
        <label>3</label>
    </ligand>
</feature>
<dbReference type="RefSeq" id="WP_068882331.1">
    <property type="nucleotide sequence ID" value="NZ_LNTU01000023.1"/>
</dbReference>
<evidence type="ECO:0000256" key="5">
    <source>
        <dbReference type="ARBA" id="ARBA00022571"/>
    </source>
</evidence>
<dbReference type="UniPathway" id="UPA00070">
    <property type="reaction ID" value="UER00115"/>
</dbReference>
<feature type="binding site" evidence="19">
    <location>
        <position position="338"/>
    </location>
    <ligand>
        <name>Mg(2+)</name>
        <dbReference type="ChEBI" id="CHEBI:18420"/>
        <label>1</label>
    </ligand>
</feature>
<dbReference type="Proteomes" id="UP000070107">
    <property type="component" value="Unassembled WGS sequence"/>
</dbReference>